<keyword evidence="2" id="KW-1185">Reference proteome</keyword>
<dbReference type="Proteomes" id="UP000284605">
    <property type="component" value="Unassembled WGS sequence"/>
</dbReference>
<gene>
    <name evidence="1" type="ORF">D3874_03965</name>
</gene>
<dbReference type="EMBL" id="QYUK01000011">
    <property type="protein sequence ID" value="RJF89842.1"/>
    <property type="molecule type" value="Genomic_DNA"/>
</dbReference>
<proteinExistence type="predicted"/>
<organism evidence="1 2">
    <name type="scientific">Oleomonas cavernae</name>
    <dbReference type="NCBI Taxonomy" id="2320859"/>
    <lineage>
        <taxon>Bacteria</taxon>
        <taxon>Pseudomonadati</taxon>
        <taxon>Pseudomonadota</taxon>
        <taxon>Alphaproteobacteria</taxon>
        <taxon>Acetobacterales</taxon>
        <taxon>Acetobacteraceae</taxon>
        <taxon>Oleomonas</taxon>
    </lineage>
</organism>
<dbReference type="InterPro" id="IPR018775">
    <property type="entry name" value="RlaP"/>
</dbReference>
<accession>A0A418WIR3</accession>
<dbReference type="PANTHER" id="PTHR34817">
    <property type="entry name" value="NUCLEOTIDYLTRANSFERASE"/>
    <property type="match status" value="1"/>
</dbReference>
<dbReference type="AlphaFoldDB" id="A0A418WIR3"/>
<dbReference type="RefSeq" id="WP_119782101.1">
    <property type="nucleotide sequence ID" value="NZ_QYUK01000011.1"/>
</dbReference>
<dbReference type="OrthoDB" id="9796845at2"/>
<comment type="caution">
    <text evidence="1">The sequence shown here is derived from an EMBL/GenBank/DDBJ whole genome shotgun (WGS) entry which is preliminary data.</text>
</comment>
<name>A0A418WIR3_9PROT</name>
<dbReference type="PANTHER" id="PTHR34817:SF2">
    <property type="entry name" value="NUCLEOTIDYLTRANSFERASE"/>
    <property type="match status" value="1"/>
</dbReference>
<protein>
    <submittedName>
        <fullName evidence="1">Nucleotidyltransferase domain-containing protein</fullName>
    </submittedName>
</protein>
<keyword evidence="1" id="KW-0808">Transferase</keyword>
<sequence length="274" mass="30671">MTQREIPPNMSPAVVATIDARLAAVRRDHGVVMPLAIESGSRAWGFPSPDSDYDCRFIYVRPVDQYLSPWQPRDVIETPMDGILDVNGWDLGKALKLLLKGNAVIIEWLMSPITCGADLGFRAAFLALARQLARRDLVGRHYLHLGQRQRRVHFGEGGSVPQKKIFYALRPAAALRWLRLHVDATVAPMHFPTLIAQCEPPAEVTDIITELITRKAVTRELGTEPLPPAINAFLDSEFALASSVFPIRPALIAEAEREATEDFFRTWVRRFDPA</sequence>
<dbReference type="GO" id="GO:0016740">
    <property type="term" value="F:transferase activity"/>
    <property type="evidence" value="ECO:0007669"/>
    <property type="project" value="UniProtKB-KW"/>
</dbReference>
<dbReference type="Pfam" id="PF10127">
    <property type="entry name" value="RlaP"/>
    <property type="match status" value="1"/>
</dbReference>
<evidence type="ECO:0000313" key="2">
    <source>
        <dbReference type="Proteomes" id="UP000284605"/>
    </source>
</evidence>
<reference evidence="1 2" key="1">
    <citation type="submission" date="2018-09" db="EMBL/GenBank/DDBJ databases">
        <authorList>
            <person name="Zhu H."/>
        </authorList>
    </citation>
    <scope>NUCLEOTIDE SEQUENCE [LARGE SCALE GENOMIC DNA]</scope>
    <source>
        <strain evidence="1 2">K1W22B-8</strain>
    </source>
</reference>
<evidence type="ECO:0000313" key="1">
    <source>
        <dbReference type="EMBL" id="RJF89842.1"/>
    </source>
</evidence>